<evidence type="ECO:0000313" key="3">
    <source>
        <dbReference type="Proteomes" id="UP001432360"/>
    </source>
</evidence>
<dbReference type="Proteomes" id="UP001432360">
    <property type="component" value="Plasmid pSchITTGS70a"/>
</dbReference>
<dbReference type="InterPro" id="IPR007484">
    <property type="entry name" value="Peptidase_M28"/>
</dbReference>
<name>A0ABZ2BH44_9HYPH</name>
<reference evidence="2" key="1">
    <citation type="submission" date="2023-08" db="EMBL/GenBank/DDBJ databases">
        <title>Complete genome sequence of Sinorhizobium chiapanecum ITTG S70 isolated from Acaciella angustissima nodules in Chiapas-Mexico.</title>
        <authorList>
            <person name="Rincon-Rosales R."/>
            <person name="Rogel M.A."/>
            <person name="Rincon-Medina C.I."/>
            <person name="Guerrero G."/>
            <person name="Manzano-Gomez L.A."/>
            <person name="Lopez-Lopez A."/>
            <person name="Rincon Molina F.A."/>
            <person name="Martinez-Romero E."/>
        </authorList>
    </citation>
    <scope>NUCLEOTIDE SEQUENCE</scope>
    <source>
        <strain evidence="2">ITTG S70</strain>
        <plasmid evidence="2">pSchITTGS70a</plasmid>
    </source>
</reference>
<organism evidence="2 3">
    <name type="scientific">Sinorhizobium chiapasense</name>
    <dbReference type="NCBI Taxonomy" id="501572"/>
    <lineage>
        <taxon>Bacteria</taxon>
        <taxon>Pseudomonadati</taxon>
        <taxon>Pseudomonadota</taxon>
        <taxon>Alphaproteobacteria</taxon>
        <taxon>Hyphomicrobiales</taxon>
        <taxon>Rhizobiaceae</taxon>
        <taxon>Sinorhizobium/Ensifer group</taxon>
        <taxon>Sinorhizobium</taxon>
    </lineage>
</organism>
<evidence type="ECO:0000313" key="2">
    <source>
        <dbReference type="EMBL" id="WVT06083.1"/>
    </source>
</evidence>
<protein>
    <submittedName>
        <fullName evidence="2">M28 family peptidase</fullName>
    </submittedName>
</protein>
<feature type="domain" description="Peptidase M28" evidence="1">
    <location>
        <begin position="219"/>
        <end position="408"/>
    </location>
</feature>
<gene>
    <name evidence="2" type="ORF">RB548_20695</name>
</gene>
<dbReference type="EMBL" id="CP133149">
    <property type="protein sequence ID" value="WVT06083.1"/>
    <property type="molecule type" value="Genomic_DNA"/>
</dbReference>
<keyword evidence="3" id="KW-1185">Reference proteome</keyword>
<dbReference type="RefSeq" id="WP_331375149.1">
    <property type="nucleotide sequence ID" value="NZ_CP133149.1"/>
</dbReference>
<accession>A0ABZ2BH44</accession>
<dbReference type="Gene3D" id="3.50.30.30">
    <property type="match status" value="1"/>
</dbReference>
<dbReference type="InterPro" id="IPR039373">
    <property type="entry name" value="Peptidase_M28B"/>
</dbReference>
<dbReference type="Pfam" id="PF04389">
    <property type="entry name" value="Peptidase_M28"/>
    <property type="match status" value="1"/>
</dbReference>
<dbReference type="SUPFAM" id="SSF53187">
    <property type="entry name" value="Zn-dependent exopeptidases"/>
    <property type="match status" value="1"/>
</dbReference>
<dbReference type="PANTHER" id="PTHR10404:SF46">
    <property type="entry name" value="VACUOLAR PROTEIN SORTING-ASSOCIATED PROTEIN 70"/>
    <property type="match status" value="1"/>
</dbReference>
<sequence>MVSFTLEPDRDRLAAHIAEFGRRIKLSGTPQELESFRYLEREMTSYGYRTELLTHDAYISLPGHARVEANGDALRCITHSMSAPTSGGGISAPLVYVGEGDEAAFAKADVKGKIVLVDGIATEEVTALASAHGAAGQLHVSPNEHLYDMCVSPVWGSPSQYTRAMLPTTVVCTIARDDGANLRAQCLVGEDVRVSLSAEVDTGWRKTPILAAELPTEEEAGDDAPFVLFSGHHDTWHYGVMDNGGANATMLEAARLLAERRSMWKRGLRLCFWSGHSHGRYSGSAWYADEYWDELDQRCVAHVNVDSTGGEGASLLTNSAVIDELKSVAAEAVEAVSGQRHAGRRHGRAADQSFWGIGIPSMFGSLSHQPPGPVKMLTALGWWWHTPHDTAEHIDLDNLQRDTTIVLRVLWRLLTSSVLPLDYAAVAASMREELRGLQERLGERMDVTSLLARLDALEAAAQAVNRMASHAEGDAARGINRALMRASRMLVPLNYTSGNRFAHDSALPHPAWPSLDGLRELAKLPQGSPDLPFYAVAARQSRNLVAYALREAHAALAAVAEAD</sequence>
<proteinExistence type="predicted"/>
<dbReference type="SUPFAM" id="SSF52025">
    <property type="entry name" value="PA domain"/>
    <property type="match status" value="1"/>
</dbReference>
<geneLocation type="plasmid" evidence="2 3">
    <name>pSchITTGS70a</name>
</geneLocation>
<dbReference type="InterPro" id="IPR046450">
    <property type="entry name" value="PA_dom_sf"/>
</dbReference>
<dbReference type="Gene3D" id="3.40.630.10">
    <property type="entry name" value="Zn peptidases"/>
    <property type="match status" value="1"/>
</dbReference>
<dbReference type="PANTHER" id="PTHR10404">
    <property type="entry name" value="N-ACETYLATED-ALPHA-LINKED ACIDIC DIPEPTIDASE"/>
    <property type="match status" value="1"/>
</dbReference>
<keyword evidence="2" id="KW-0614">Plasmid</keyword>
<evidence type="ECO:0000259" key="1">
    <source>
        <dbReference type="Pfam" id="PF04389"/>
    </source>
</evidence>